<accession>A0ABS0B623</accession>
<sequence length="127" mass="13904">MTPIRSLPRFVLAASLALLAATASFAAPPPQAQREIDQLISALGGSGCQFQRNGRWYAATDAQAHLRKKYEWLRKRDMVASAEQFIERAGSQSSISGQAYQVRCGNAAAVSSARWLNTRLAEIRRAP</sequence>
<feature type="chain" id="PRO_5046265700" evidence="1">
    <location>
        <begin position="27"/>
        <end position="127"/>
    </location>
</feature>
<evidence type="ECO:0000256" key="1">
    <source>
        <dbReference type="SAM" id="SignalP"/>
    </source>
</evidence>
<evidence type="ECO:0000313" key="3">
    <source>
        <dbReference type="Proteomes" id="UP001429984"/>
    </source>
</evidence>
<keyword evidence="3" id="KW-1185">Reference proteome</keyword>
<gene>
    <name evidence="2" type="ORF">IU514_10385</name>
</gene>
<dbReference type="EMBL" id="JADLZT010000005">
    <property type="protein sequence ID" value="MBF6024436.1"/>
    <property type="molecule type" value="Genomic_DNA"/>
</dbReference>
<name>A0ABS0B623_9GAMM</name>
<dbReference type="Pfam" id="PF17263">
    <property type="entry name" value="DUF5329"/>
    <property type="match status" value="1"/>
</dbReference>
<reference evidence="2 3" key="1">
    <citation type="submission" date="2020-11" db="EMBL/GenBank/DDBJ databases">
        <title>Draft Genome Sequence and Secondary Metabolite Biosynthetic Potential of the Lysobacter niastensis Type strain DSM 18481.</title>
        <authorList>
            <person name="Turrini P."/>
            <person name="Artuso I."/>
            <person name="Tescari M."/>
            <person name="Lugli G.A."/>
            <person name="Frangipani E."/>
            <person name="Ventura M."/>
            <person name="Visca P."/>
        </authorList>
    </citation>
    <scope>NUCLEOTIDE SEQUENCE [LARGE SCALE GENOMIC DNA]</scope>
    <source>
        <strain evidence="2 3">DSM 18481</strain>
    </source>
</reference>
<dbReference type="RefSeq" id="WP_194931034.1">
    <property type="nucleotide sequence ID" value="NZ_JADLZT010000005.1"/>
</dbReference>
<proteinExistence type="predicted"/>
<keyword evidence="1" id="KW-0732">Signal</keyword>
<protein>
    <submittedName>
        <fullName evidence="2">DUF5329 domain-containing protein</fullName>
    </submittedName>
</protein>
<organism evidence="2 3">
    <name type="scientific">Lysobacter niastensis</name>
    <dbReference type="NCBI Taxonomy" id="380629"/>
    <lineage>
        <taxon>Bacteria</taxon>
        <taxon>Pseudomonadati</taxon>
        <taxon>Pseudomonadota</taxon>
        <taxon>Gammaproteobacteria</taxon>
        <taxon>Lysobacterales</taxon>
        <taxon>Lysobacteraceae</taxon>
        <taxon>Lysobacter</taxon>
    </lineage>
</organism>
<feature type="signal peptide" evidence="1">
    <location>
        <begin position="1"/>
        <end position="26"/>
    </location>
</feature>
<evidence type="ECO:0000313" key="2">
    <source>
        <dbReference type="EMBL" id="MBF6024436.1"/>
    </source>
</evidence>
<comment type="caution">
    <text evidence="2">The sequence shown here is derived from an EMBL/GenBank/DDBJ whole genome shotgun (WGS) entry which is preliminary data.</text>
</comment>
<dbReference type="Proteomes" id="UP001429984">
    <property type="component" value="Unassembled WGS sequence"/>
</dbReference>
<dbReference type="InterPro" id="IPR035242">
    <property type="entry name" value="DUF5329"/>
</dbReference>